<organism evidence="8 9">
    <name type="scientific">Microlunatus sagamiharensis</name>
    <dbReference type="NCBI Taxonomy" id="546874"/>
    <lineage>
        <taxon>Bacteria</taxon>
        <taxon>Bacillati</taxon>
        <taxon>Actinomycetota</taxon>
        <taxon>Actinomycetes</taxon>
        <taxon>Propionibacteriales</taxon>
        <taxon>Propionibacteriaceae</taxon>
        <taxon>Microlunatus</taxon>
    </lineage>
</organism>
<protein>
    <recommendedName>
        <fullName evidence="3 5">acylphosphatase</fullName>
        <ecNumber evidence="2 5">3.6.1.7</ecNumber>
    </recommendedName>
</protein>
<accession>A0A1H2MWF3</accession>
<evidence type="ECO:0000256" key="1">
    <source>
        <dbReference type="ARBA" id="ARBA00005614"/>
    </source>
</evidence>
<dbReference type="RefSeq" id="WP_231918165.1">
    <property type="nucleotide sequence ID" value="NZ_LT629799.1"/>
</dbReference>
<dbReference type="InterPro" id="IPR017968">
    <property type="entry name" value="Acylphosphatase_CS"/>
</dbReference>
<feature type="active site" evidence="5">
    <location>
        <position position="43"/>
    </location>
</feature>
<dbReference type="InterPro" id="IPR020456">
    <property type="entry name" value="Acylphosphatase"/>
</dbReference>
<feature type="domain" description="Acylphosphatase-like" evidence="7">
    <location>
        <begin position="10"/>
        <end position="95"/>
    </location>
</feature>
<comment type="similarity">
    <text evidence="1 6">Belongs to the acylphosphatase family.</text>
</comment>
<name>A0A1H2MWF3_9ACTN</name>
<dbReference type="Pfam" id="PF00708">
    <property type="entry name" value="Acylphosphatase"/>
    <property type="match status" value="1"/>
</dbReference>
<dbReference type="STRING" id="546874.SAMN04488544_2830"/>
<evidence type="ECO:0000256" key="3">
    <source>
        <dbReference type="ARBA" id="ARBA00015991"/>
    </source>
</evidence>
<dbReference type="EMBL" id="LT629799">
    <property type="protein sequence ID" value="SDU97404.1"/>
    <property type="molecule type" value="Genomic_DNA"/>
</dbReference>
<keyword evidence="5" id="KW-0378">Hydrolase</keyword>
<evidence type="ECO:0000313" key="8">
    <source>
        <dbReference type="EMBL" id="SDU97404.1"/>
    </source>
</evidence>
<dbReference type="PROSITE" id="PS51160">
    <property type="entry name" value="ACYLPHOSPHATASE_3"/>
    <property type="match status" value="1"/>
</dbReference>
<evidence type="ECO:0000256" key="4">
    <source>
        <dbReference type="ARBA" id="ARBA00047645"/>
    </source>
</evidence>
<evidence type="ECO:0000256" key="6">
    <source>
        <dbReference type="RuleBase" id="RU004168"/>
    </source>
</evidence>
<dbReference type="Gene3D" id="3.30.70.100">
    <property type="match status" value="1"/>
</dbReference>
<dbReference type="PANTHER" id="PTHR47268">
    <property type="entry name" value="ACYLPHOSPHATASE"/>
    <property type="match status" value="1"/>
</dbReference>
<dbReference type="PANTHER" id="PTHR47268:SF4">
    <property type="entry name" value="ACYLPHOSPHATASE"/>
    <property type="match status" value="1"/>
</dbReference>
<dbReference type="AlphaFoldDB" id="A0A1H2MWF3"/>
<dbReference type="InterPro" id="IPR001792">
    <property type="entry name" value="Acylphosphatase-like_dom"/>
</dbReference>
<dbReference type="InterPro" id="IPR036046">
    <property type="entry name" value="Acylphosphatase-like_dom_sf"/>
</dbReference>
<dbReference type="PROSITE" id="PS00151">
    <property type="entry name" value="ACYLPHOSPHATASE_2"/>
    <property type="match status" value="1"/>
</dbReference>
<evidence type="ECO:0000313" key="9">
    <source>
        <dbReference type="Proteomes" id="UP000198825"/>
    </source>
</evidence>
<sequence length="95" mass="10442">MGVPDVAVVRRHVRVTGRVQNVTYRDSTRREAERLGVAGWVRNLPDGSVEAALEGRQDAVDALLTWMHRGPLLAGVDVVDATVVPPEGDEVFRVR</sequence>
<proteinExistence type="inferred from homology"/>
<feature type="active site" evidence="5">
    <location>
        <position position="25"/>
    </location>
</feature>
<dbReference type="SUPFAM" id="SSF54975">
    <property type="entry name" value="Acylphosphatase/BLUF domain-like"/>
    <property type="match status" value="1"/>
</dbReference>
<evidence type="ECO:0000256" key="2">
    <source>
        <dbReference type="ARBA" id="ARBA00012150"/>
    </source>
</evidence>
<reference evidence="9" key="1">
    <citation type="submission" date="2016-10" db="EMBL/GenBank/DDBJ databases">
        <authorList>
            <person name="Varghese N."/>
            <person name="Submissions S."/>
        </authorList>
    </citation>
    <scope>NUCLEOTIDE SEQUENCE [LARGE SCALE GENOMIC DNA]</scope>
    <source>
        <strain evidence="9">DSM 21743</strain>
    </source>
</reference>
<dbReference type="PRINTS" id="PR00112">
    <property type="entry name" value="ACYLPHPHTASE"/>
</dbReference>
<gene>
    <name evidence="8" type="ORF">SAMN04488544_2830</name>
</gene>
<evidence type="ECO:0000256" key="5">
    <source>
        <dbReference type="PROSITE-ProRule" id="PRU00520"/>
    </source>
</evidence>
<evidence type="ECO:0000259" key="7">
    <source>
        <dbReference type="PROSITE" id="PS51160"/>
    </source>
</evidence>
<dbReference type="EC" id="3.6.1.7" evidence="2 5"/>
<keyword evidence="9" id="KW-1185">Reference proteome</keyword>
<dbReference type="Proteomes" id="UP000198825">
    <property type="component" value="Chromosome I"/>
</dbReference>
<comment type="catalytic activity">
    <reaction evidence="4 5">
        <text>an acyl phosphate + H2O = a carboxylate + phosphate + H(+)</text>
        <dbReference type="Rhea" id="RHEA:14965"/>
        <dbReference type="ChEBI" id="CHEBI:15377"/>
        <dbReference type="ChEBI" id="CHEBI:15378"/>
        <dbReference type="ChEBI" id="CHEBI:29067"/>
        <dbReference type="ChEBI" id="CHEBI:43474"/>
        <dbReference type="ChEBI" id="CHEBI:59918"/>
        <dbReference type="EC" id="3.6.1.7"/>
    </reaction>
</comment>
<dbReference type="GO" id="GO:0003998">
    <property type="term" value="F:acylphosphatase activity"/>
    <property type="evidence" value="ECO:0007669"/>
    <property type="project" value="UniProtKB-EC"/>
</dbReference>